<accession>A0ABV8L8K5</accession>
<evidence type="ECO:0000256" key="1">
    <source>
        <dbReference type="SAM" id="MobiDB-lite"/>
    </source>
</evidence>
<keyword evidence="3" id="KW-1185">Reference proteome</keyword>
<name>A0ABV8L8K5_9NOCA</name>
<evidence type="ECO:0000313" key="2">
    <source>
        <dbReference type="EMBL" id="MFC4126818.1"/>
    </source>
</evidence>
<sequence>MWRRVREYAVPWSMIETATARREVGDWAGACAAARVDVDLDLRAVARLHGRDLAAAVRADLRSLAPDLLRWHLPRVAPTGLLRPELTITLARYDESGCATTGGVRLVVRTAPAWAAADQRIVLALRDESEPGRHPHRRYRLDLHRHLWDARRAPELRSRSGAGPFAATRPVASAQPQRGDAEGSGRQGGFEVPLAASGAPAAAVGRSAQRVGPVQQGGGEAGCAVDRWAAEAEILRRADGHGGPFQVWLGARNRLILDTDVGGLRIVTDYPSAEMRSLPVLPDAATWIPPDVELLAAGAVTADQLHPLVATALEPGFAPGSAARGTEEYRDGIVDCRGERHRIGLVDGVLSALDHDPAELRREEFLVALTGTPLPCLRAIDEAHRHPEWLSGVRERLAHGDVTGALGVVERLLGPDAVLSDGPLRDSFEAVARQRVTYGFYRAGLRPPGHDQVPYAPRRPRSERRSRPWRTVRR</sequence>
<dbReference type="EMBL" id="JBHSBA010000007">
    <property type="protein sequence ID" value="MFC4126818.1"/>
    <property type="molecule type" value="Genomic_DNA"/>
</dbReference>
<evidence type="ECO:0000313" key="3">
    <source>
        <dbReference type="Proteomes" id="UP001595767"/>
    </source>
</evidence>
<gene>
    <name evidence="2" type="ORF">ACFOW8_17930</name>
</gene>
<dbReference type="Proteomes" id="UP001595767">
    <property type="component" value="Unassembled WGS sequence"/>
</dbReference>
<organism evidence="2 3">
    <name type="scientific">Nocardia rhizosphaerae</name>
    <dbReference type="NCBI Taxonomy" id="1691571"/>
    <lineage>
        <taxon>Bacteria</taxon>
        <taxon>Bacillati</taxon>
        <taxon>Actinomycetota</taxon>
        <taxon>Actinomycetes</taxon>
        <taxon>Mycobacteriales</taxon>
        <taxon>Nocardiaceae</taxon>
        <taxon>Nocardia</taxon>
    </lineage>
</organism>
<comment type="caution">
    <text evidence="2">The sequence shown here is derived from an EMBL/GenBank/DDBJ whole genome shotgun (WGS) entry which is preliminary data.</text>
</comment>
<dbReference type="RefSeq" id="WP_378552090.1">
    <property type="nucleotide sequence ID" value="NZ_JBHSBA010000007.1"/>
</dbReference>
<feature type="region of interest" description="Disordered" evidence="1">
    <location>
        <begin position="449"/>
        <end position="474"/>
    </location>
</feature>
<proteinExistence type="predicted"/>
<reference evidence="3" key="1">
    <citation type="journal article" date="2019" name="Int. J. Syst. Evol. Microbiol.">
        <title>The Global Catalogue of Microorganisms (GCM) 10K type strain sequencing project: providing services to taxonomists for standard genome sequencing and annotation.</title>
        <authorList>
            <consortium name="The Broad Institute Genomics Platform"/>
            <consortium name="The Broad Institute Genome Sequencing Center for Infectious Disease"/>
            <person name="Wu L."/>
            <person name="Ma J."/>
        </authorList>
    </citation>
    <scope>NUCLEOTIDE SEQUENCE [LARGE SCALE GENOMIC DNA]</scope>
    <source>
        <strain evidence="3">CGMCC 4.7204</strain>
    </source>
</reference>
<feature type="region of interest" description="Disordered" evidence="1">
    <location>
        <begin position="158"/>
        <end position="187"/>
    </location>
</feature>
<protein>
    <submittedName>
        <fullName evidence="2">Uncharacterized protein</fullName>
    </submittedName>
</protein>
<feature type="compositionally biased region" description="Basic residues" evidence="1">
    <location>
        <begin position="458"/>
        <end position="474"/>
    </location>
</feature>